<evidence type="ECO:0000259" key="4">
    <source>
        <dbReference type="SMART" id="SM00854"/>
    </source>
</evidence>
<feature type="chain" id="PRO_5012227835" evidence="3">
    <location>
        <begin position="23"/>
        <end position="324"/>
    </location>
</feature>
<evidence type="ECO:0000256" key="1">
    <source>
        <dbReference type="ARBA" id="ARBA00005662"/>
    </source>
</evidence>
<keyword evidence="6" id="KW-1185">Reference proteome</keyword>
<protein>
    <submittedName>
        <fullName evidence="5">Poly-gamma-glutamate synthesis protein (Capsule biosynthesis protein)</fullName>
    </submittedName>
</protein>
<evidence type="ECO:0000256" key="3">
    <source>
        <dbReference type="SAM" id="SignalP"/>
    </source>
</evidence>
<comment type="similarity">
    <text evidence="1">Belongs to the CapA family.</text>
</comment>
<sequence>MKLLRCYTLGLAAALLSQLALADTVKLAFVGDLMLDDGPGKTIAADGDPLAPFDALLRAADYRIGNLEVPIATVGKPMDNKIYTFRAHPRVLDKLKGRFDALALANNHSGDYGREAFLQTIAHVNAAGIASFGGGRNLREAHAPLWIKQKGLRIAVLSYNEFKPRSFEAGASHAGIAWSEDSHVLRDIRAARAAGADVVIPFMHWGWEGEPEPSARQQQLARLMIDAGADAVVGGHPHLTQGAASYRGKPIIWSLGNFVFDGFGEGPGRIGWLLRMEIDKQGVARWDTVVAHMDEAGTPHPQPGARSPCGQRGQASIQQCQALP</sequence>
<feature type="signal peptide" evidence="3">
    <location>
        <begin position="1"/>
        <end position="22"/>
    </location>
</feature>
<gene>
    <name evidence="5" type="ORF">SAMN02745887_01137</name>
</gene>
<feature type="region of interest" description="Disordered" evidence="2">
    <location>
        <begin position="294"/>
        <end position="315"/>
    </location>
</feature>
<dbReference type="InterPro" id="IPR019079">
    <property type="entry name" value="Capsule_synth_CapA"/>
</dbReference>
<feature type="domain" description="Capsule synthesis protein CapA" evidence="4">
    <location>
        <begin position="26"/>
        <end position="262"/>
    </location>
</feature>
<dbReference type="PANTHER" id="PTHR33393">
    <property type="entry name" value="POLYGLUTAMINE SYNTHESIS ACCESSORY PROTEIN RV0574C-RELATED"/>
    <property type="match status" value="1"/>
</dbReference>
<dbReference type="InterPro" id="IPR029052">
    <property type="entry name" value="Metallo-depent_PP-like"/>
</dbReference>
<dbReference type="OrthoDB" id="5405713at2"/>
<dbReference type="PANTHER" id="PTHR33393:SF13">
    <property type="entry name" value="PGA BIOSYNTHESIS PROTEIN CAPA"/>
    <property type="match status" value="1"/>
</dbReference>
<dbReference type="EMBL" id="FPKR01000004">
    <property type="protein sequence ID" value="SFZ74158.1"/>
    <property type="molecule type" value="Genomic_DNA"/>
</dbReference>
<dbReference type="SUPFAM" id="SSF56300">
    <property type="entry name" value="Metallo-dependent phosphatases"/>
    <property type="match status" value="1"/>
</dbReference>
<organism evidence="5 6">
    <name type="scientific">Chitinimonas taiwanensis DSM 18899</name>
    <dbReference type="NCBI Taxonomy" id="1121279"/>
    <lineage>
        <taxon>Bacteria</taxon>
        <taxon>Pseudomonadati</taxon>
        <taxon>Pseudomonadota</taxon>
        <taxon>Betaproteobacteria</taxon>
        <taxon>Neisseriales</taxon>
        <taxon>Chitinibacteraceae</taxon>
        <taxon>Chitinimonas</taxon>
    </lineage>
</organism>
<dbReference type="Proteomes" id="UP000186513">
    <property type="component" value="Unassembled WGS sequence"/>
</dbReference>
<dbReference type="InterPro" id="IPR052169">
    <property type="entry name" value="CW_Biosynth-Accessory"/>
</dbReference>
<reference evidence="5 6" key="1">
    <citation type="submission" date="2016-11" db="EMBL/GenBank/DDBJ databases">
        <authorList>
            <person name="Jaros S."/>
            <person name="Januszkiewicz K."/>
            <person name="Wedrychowicz H."/>
        </authorList>
    </citation>
    <scope>NUCLEOTIDE SEQUENCE [LARGE SCALE GENOMIC DNA]</scope>
    <source>
        <strain evidence="5 6">DSM 18899</strain>
    </source>
</reference>
<dbReference type="SMART" id="SM00854">
    <property type="entry name" value="PGA_cap"/>
    <property type="match status" value="1"/>
</dbReference>
<accession>A0A1K2HBK9</accession>
<dbReference type="AlphaFoldDB" id="A0A1K2HBK9"/>
<name>A0A1K2HBK9_9NEIS</name>
<evidence type="ECO:0000313" key="5">
    <source>
        <dbReference type="EMBL" id="SFZ74158.1"/>
    </source>
</evidence>
<dbReference type="Pfam" id="PF09587">
    <property type="entry name" value="PGA_cap"/>
    <property type="match status" value="1"/>
</dbReference>
<evidence type="ECO:0000313" key="6">
    <source>
        <dbReference type="Proteomes" id="UP000186513"/>
    </source>
</evidence>
<dbReference type="Gene3D" id="3.60.21.10">
    <property type="match status" value="1"/>
</dbReference>
<dbReference type="CDD" id="cd07381">
    <property type="entry name" value="MPP_CapA"/>
    <property type="match status" value="1"/>
</dbReference>
<dbReference type="RefSeq" id="WP_072427675.1">
    <property type="nucleotide sequence ID" value="NZ_FPKR01000004.1"/>
</dbReference>
<keyword evidence="3" id="KW-0732">Signal</keyword>
<evidence type="ECO:0000256" key="2">
    <source>
        <dbReference type="SAM" id="MobiDB-lite"/>
    </source>
</evidence>
<dbReference type="STRING" id="1121279.SAMN02745887_01137"/>
<proteinExistence type="inferred from homology"/>